<keyword evidence="1" id="KW-0472">Membrane</keyword>
<reference evidence="2 3" key="1">
    <citation type="journal article" date="2019" name="Environ. Microbiol.">
        <title>At the nexus of three kingdoms: the genome of the mycorrhizal fungus Gigaspora margarita provides insights into plant, endobacterial and fungal interactions.</title>
        <authorList>
            <person name="Venice F."/>
            <person name="Ghignone S."/>
            <person name="Salvioli di Fossalunga A."/>
            <person name="Amselem J."/>
            <person name="Novero M."/>
            <person name="Xianan X."/>
            <person name="Sedzielewska Toro K."/>
            <person name="Morin E."/>
            <person name="Lipzen A."/>
            <person name="Grigoriev I.V."/>
            <person name="Henrissat B."/>
            <person name="Martin F.M."/>
            <person name="Bonfante P."/>
        </authorList>
    </citation>
    <scope>NUCLEOTIDE SEQUENCE [LARGE SCALE GENOMIC DNA]</scope>
    <source>
        <strain evidence="2 3">BEG34</strain>
    </source>
</reference>
<sequence length="119" mass="14088">MPVTNYHYCEIRWQLWFFVYTVVLVVALLDAGIFPDQYCDENLCYYGRRNCFQESSVNAKSLFLVVVIRSNGARQAYRIIRDVILLAETQFDPVWNEQWNSSFCGHMILLLKYAPNEFE</sequence>
<keyword evidence="1" id="KW-1133">Transmembrane helix</keyword>
<keyword evidence="3" id="KW-1185">Reference proteome</keyword>
<evidence type="ECO:0000313" key="2">
    <source>
        <dbReference type="EMBL" id="KAF0509603.1"/>
    </source>
</evidence>
<evidence type="ECO:0000313" key="3">
    <source>
        <dbReference type="Proteomes" id="UP000439903"/>
    </source>
</evidence>
<proteinExistence type="predicted"/>
<evidence type="ECO:0000256" key="1">
    <source>
        <dbReference type="SAM" id="Phobius"/>
    </source>
</evidence>
<dbReference type="AlphaFoldDB" id="A0A8H4ALJ4"/>
<dbReference type="EMBL" id="WTPW01000455">
    <property type="protein sequence ID" value="KAF0509603.1"/>
    <property type="molecule type" value="Genomic_DNA"/>
</dbReference>
<protein>
    <submittedName>
        <fullName evidence="2">Uncharacterized protein</fullName>
    </submittedName>
</protein>
<name>A0A8H4ALJ4_GIGMA</name>
<feature type="transmembrane region" description="Helical" evidence="1">
    <location>
        <begin position="15"/>
        <end position="34"/>
    </location>
</feature>
<organism evidence="2 3">
    <name type="scientific">Gigaspora margarita</name>
    <dbReference type="NCBI Taxonomy" id="4874"/>
    <lineage>
        <taxon>Eukaryota</taxon>
        <taxon>Fungi</taxon>
        <taxon>Fungi incertae sedis</taxon>
        <taxon>Mucoromycota</taxon>
        <taxon>Glomeromycotina</taxon>
        <taxon>Glomeromycetes</taxon>
        <taxon>Diversisporales</taxon>
        <taxon>Gigasporaceae</taxon>
        <taxon>Gigaspora</taxon>
    </lineage>
</organism>
<gene>
    <name evidence="2" type="ORF">F8M41_018573</name>
</gene>
<dbReference type="Proteomes" id="UP000439903">
    <property type="component" value="Unassembled WGS sequence"/>
</dbReference>
<keyword evidence="1" id="KW-0812">Transmembrane</keyword>
<accession>A0A8H4ALJ4</accession>
<comment type="caution">
    <text evidence="2">The sequence shown here is derived from an EMBL/GenBank/DDBJ whole genome shotgun (WGS) entry which is preliminary data.</text>
</comment>